<evidence type="ECO:0000313" key="3">
    <source>
        <dbReference type="EMBL" id="CAG5005553.1"/>
    </source>
</evidence>
<comment type="subcellular location">
    <subcellularLocation>
        <location evidence="1">Golgi apparatus membrane</location>
        <topology evidence="1">Peripheral membrane protein</topology>
    </subcellularLocation>
</comment>
<comment type="caution">
    <text evidence="3">The sequence shown here is derived from an EMBL/GenBank/DDBJ whole genome shotgun (WGS) entry which is preliminary data.</text>
</comment>
<dbReference type="EMBL" id="CAJQZP010000978">
    <property type="protein sequence ID" value="CAG5005553.1"/>
    <property type="molecule type" value="Genomic_DNA"/>
</dbReference>
<dbReference type="GO" id="GO:0017119">
    <property type="term" value="C:Golgi transport complex"/>
    <property type="evidence" value="ECO:0007669"/>
    <property type="project" value="UniProtKB-UniRule"/>
</dbReference>
<keyword evidence="1" id="KW-0472">Membrane</keyword>
<evidence type="ECO:0000313" key="4">
    <source>
        <dbReference type="Proteomes" id="UP000691718"/>
    </source>
</evidence>
<dbReference type="GO" id="GO:0015031">
    <property type="term" value="P:protein transport"/>
    <property type="evidence" value="ECO:0007669"/>
    <property type="project" value="UniProtKB-KW"/>
</dbReference>
<sequence>MRIEILDIIRNEVPGVIKDLICKEFRAIRDNISELEKSVKYVDDKYDDIEKSLSIATEDTKYLKTENSSLRSDLKDMQKKISIMEHDFAKQEQWARQQNVEIVGVPEKSNECLMDVLTKIAENAGQKILKLM</sequence>
<comment type="function">
    <text evidence="1">Required for normal Golgi function.</text>
</comment>
<dbReference type="GO" id="GO:0000139">
    <property type="term" value="C:Golgi membrane"/>
    <property type="evidence" value="ECO:0007669"/>
    <property type="project" value="UniProtKB-SubCell"/>
</dbReference>
<comment type="similarity">
    <text evidence="1">Belongs to the COG6 family.</text>
</comment>
<dbReference type="AlphaFoldDB" id="A0A8S3X7N0"/>
<gene>
    <name evidence="3" type="ORF">PAPOLLO_LOCUS14590</name>
</gene>
<feature type="domain" description="Conserved oligomeric complex COG6 N-terminal" evidence="2">
    <location>
        <begin position="20"/>
        <end position="84"/>
    </location>
</feature>
<proteinExistence type="inferred from homology"/>
<reference evidence="3" key="1">
    <citation type="submission" date="2021-04" db="EMBL/GenBank/DDBJ databases">
        <authorList>
            <person name="Tunstrom K."/>
        </authorList>
    </citation>
    <scope>NUCLEOTIDE SEQUENCE</scope>
</reference>
<accession>A0A8S3X7N0</accession>
<keyword evidence="4" id="KW-1185">Reference proteome</keyword>
<evidence type="ECO:0000256" key="1">
    <source>
        <dbReference type="RuleBase" id="RU365075"/>
    </source>
</evidence>
<dbReference type="OrthoDB" id="7477775at2759"/>
<evidence type="ECO:0000259" key="2">
    <source>
        <dbReference type="Pfam" id="PF06419"/>
    </source>
</evidence>
<keyword evidence="1" id="KW-0653">Protein transport</keyword>
<dbReference type="GO" id="GO:0006891">
    <property type="term" value="P:intra-Golgi vesicle-mediated transport"/>
    <property type="evidence" value="ECO:0007669"/>
    <property type="project" value="UniProtKB-UniRule"/>
</dbReference>
<protein>
    <recommendedName>
        <fullName evidence="1">Conserved oligomeric Golgi complex subunit 6</fullName>
        <shortName evidence="1">COG complex subunit 6</shortName>
    </recommendedName>
    <alternativeName>
        <fullName evidence="1">Component of oligomeric Golgi complex 6</fullName>
    </alternativeName>
</protein>
<dbReference type="Pfam" id="PF06419">
    <property type="entry name" value="COG6_N"/>
    <property type="match status" value="1"/>
</dbReference>
<name>A0A8S3X7N0_PARAO</name>
<keyword evidence="1" id="KW-0813">Transport</keyword>
<dbReference type="Proteomes" id="UP000691718">
    <property type="component" value="Unassembled WGS sequence"/>
</dbReference>
<keyword evidence="1" id="KW-0333">Golgi apparatus</keyword>
<organism evidence="3 4">
    <name type="scientific">Parnassius apollo</name>
    <name type="common">Apollo butterfly</name>
    <name type="synonym">Papilio apollo</name>
    <dbReference type="NCBI Taxonomy" id="110799"/>
    <lineage>
        <taxon>Eukaryota</taxon>
        <taxon>Metazoa</taxon>
        <taxon>Ecdysozoa</taxon>
        <taxon>Arthropoda</taxon>
        <taxon>Hexapoda</taxon>
        <taxon>Insecta</taxon>
        <taxon>Pterygota</taxon>
        <taxon>Neoptera</taxon>
        <taxon>Endopterygota</taxon>
        <taxon>Lepidoptera</taxon>
        <taxon>Glossata</taxon>
        <taxon>Ditrysia</taxon>
        <taxon>Papilionoidea</taxon>
        <taxon>Papilionidae</taxon>
        <taxon>Parnassiinae</taxon>
        <taxon>Parnassini</taxon>
        <taxon>Parnassius</taxon>
        <taxon>Parnassius</taxon>
    </lineage>
</organism>
<dbReference type="InterPro" id="IPR048368">
    <property type="entry name" value="COG6_N"/>
</dbReference>
<comment type="subunit">
    <text evidence="1">Component of the conserved oligomeric Golgi complex.</text>
</comment>